<name>A0A5B7HUQ4_PORTR</name>
<accession>A0A5B7HUQ4</accession>
<keyword evidence="2" id="KW-1185">Reference proteome</keyword>
<dbReference type="AlphaFoldDB" id="A0A5B7HUQ4"/>
<gene>
    <name evidence="1" type="ORF">E2C01_069507</name>
</gene>
<protein>
    <submittedName>
        <fullName evidence="1">Uncharacterized protein</fullName>
    </submittedName>
</protein>
<comment type="caution">
    <text evidence="1">The sequence shown here is derived from an EMBL/GenBank/DDBJ whole genome shotgun (WGS) entry which is preliminary data.</text>
</comment>
<reference evidence="1 2" key="1">
    <citation type="submission" date="2019-05" db="EMBL/GenBank/DDBJ databases">
        <title>Another draft genome of Portunus trituberculatus and its Hox gene families provides insights of decapod evolution.</title>
        <authorList>
            <person name="Jeong J.-H."/>
            <person name="Song I."/>
            <person name="Kim S."/>
            <person name="Choi T."/>
            <person name="Kim D."/>
            <person name="Ryu S."/>
            <person name="Kim W."/>
        </authorList>
    </citation>
    <scope>NUCLEOTIDE SEQUENCE [LARGE SCALE GENOMIC DNA]</scope>
    <source>
        <tissue evidence="1">Muscle</tissue>
    </source>
</reference>
<sequence length="144" mass="16620">MNVSRSLHHDKVDMEAFMARMVQCDPPTLGMVSQESIQNVVKESCIEINRIAKECKKMNVARERSGDQRWKRLMEENDSGKIWKAVNWKGEINPNQGIAQFTDSDFKTHFEELLNPGTNDEGEIVFEEAPYIPILDDPFTSREM</sequence>
<proteinExistence type="predicted"/>
<dbReference type="Proteomes" id="UP000324222">
    <property type="component" value="Unassembled WGS sequence"/>
</dbReference>
<evidence type="ECO:0000313" key="1">
    <source>
        <dbReference type="EMBL" id="MPC75122.1"/>
    </source>
</evidence>
<organism evidence="1 2">
    <name type="scientific">Portunus trituberculatus</name>
    <name type="common">Swimming crab</name>
    <name type="synonym">Neptunus trituberculatus</name>
    <dbReference type="NCBI Taxonomy" id="210409"/>
    <lineage>
        <taxon>Eukaryota</taxon>
        <taxon>Metazoa</taxon>
        <taxon>Ecdysozoa</taxon>
        <taxon>Arthropoda</taxon>
        <taxon>Crustacea</taxon>
        <taxon>Multicrustacea</taxon>
        <taxon>Malacostraca</taxon>
        <taxon>Eumalacostraca</taxon>
        <taxon>Eucarida</taxon>
        <taxon>Decapoda</taxon>
        <taxon>Pleocyemata</taxon>
        <taxon>Brachyura</taxon>
        <taxon>Eubrachyura</taxon>
        <taxon>Portunoidea</taxon>
        <taxon>Portunidae</taxon>
        <taxon>Portuninae</taxon>
        <taxon>Portunus</taxon>
    </lineage>
</organism>
<evidence type="ECO:0000313" key="2">
    <source>
        <dbReference type="Proteomes" id="UP000324222"/>
    </source>
</evidence>
<dbReference type="EMBL" id="VSRR010040415">
    <property type="protein sequence ID" value="MPC75122.1"/>
    <property type="molecule type" value="Genomic_DNA"/>
</dbReference>